<reference evidence="4 5" key="1">
    <citation type="submission" date="2020-08" db="EMBL/GenBank/DDBJ databases">
        <title>Sequencing the genomes of 1000 actinobacteria strains.</title>
        <authorList>
            <person name="Klenk H.-P."/>
        </authorList>
    </citation>
    <scope>NUCLEOTIDE SEQUENCE [LARGE SCALE GENOMIC DNA]</scope>
    <source>
        <strain evidence="4 5">DSM 45823</strain>
    </source>
</reference>
<dbReference type="InterPro" id="IPR009003">
    <property type="entry name" value="Peptidase_S1_PA"/>
</dbReference>
<dbReference type="RefSeq" id="WP_182707548.1">
    <property type="nucleotide sequence ID" value="NZ_JACJII010000001.1"/>
</dbReference>
<proteinExistence type="predicted"/>
<dbReference type="EMBL" id="JACJII010000001">
    <property type="protein sequence ID" value="MBA9006743.1"/>
    <property type="molecule type" value="Genomic_DNA"/>
</dbReference>
<evidence type="ECO:0000256" key="1">
    <source>
        <dbReference type="ARBA" id="ARBA00022670"/>
    </source>
</evidence>
<dbReference type="GO" id="GO:0006508">
    <property type="term" value="P:proteolysis"/>
    <property type="evidence" value="ECO:0007669"/>
    <property type="project" value="UniProtKB-KW"/>
</dbReference>
<dbReference type="AlphaFoldDB" id="A0A7W3N377"/>
<dbReference type="Proteomes" id="UP000539313">
    <property type="component" value="Unassembled WGS sequence"/>
</dbReference>
<organism evidence="4 5">
    <name type="scientific">Thermomonospora cellulosilytica</name>
    <dbReference type="NCBI Taxonomy" id="1411118"/>
    <lineage>
        <taxon>Bacteria</taxon>
        <taxon>Bacillati</taxon>
        <taxon>Actinomycetota</taxon>
        <taxon>Actinomycetes</taxon>
        <taxon>Streptosporangiales</taxon>
        <taxon>Thermomonosporaceae</taxon>
        <taxon>Thermomonospora</taxon>
    </lineage>
</organism>
<evidence type="ECO:0000313" key="4">
    <source>
        <dbReference type="EMBL" id="MBA9006743.1"/>
    </source>
</evidence>
<dbReference type="InterPro" id="IPR001940">
    <property type="entry name" value="Peptidase_S1C"/>
</dbReference>
<keyword evidence="1 4" id="KW-0645">Protease</keyword>
<evidence type="ECO:0000256" key="2">
    <source>
        <dbReference type="ARBA" id="ARBA00022801"/>
    </source>
</evidence>
<dbReference type="Pfam" id="PF13365">
    <property type="entry name" value="Trypsin_2"/>
    <property type="match status" value="1"/>
</dbReference>
<keyword evidence="5" id="KW-1185">Reference proteome</keyword>
<evidence type="ECO:0000313" key="5">
    <source>
        <dbReference type="Proteomes" id="UP000539313"/>
    </source>
</evidence>
<sequence length="357" mass="35043">MNGGLRRASAAGLTVLLGLGAAAGCTREERPATRAGGAATTSLAPAQGAAQLEQQYERVIRTVLPSVVQIDTGTGEGSGVVYDTAGHIVTNAHVVAGAEQVRVVPASGGRPIPGTVVGAFAADDLAVVRVNGGNLPPAAFGDSTKVRVGQIVLAMGNPLGLSGSVTQGIVSATGRSVTTGREGDFPGSTIADAIQTSAAINPGNSGGALVTLSGQVIGIPTAAAGNPQGGAAPGIGFATPSATVKRIVPQLVRQGRVTDSGRAALGVTVRTVVDLRTGEPVGVGVVSVSRGGGAERAGVRPGDVIVRVNDVPTPTQAALSQVLAGLDPGNVARVVLLPGGSGEERTVDVTLGELPGD</sequence>
<dbReference type="SUPFAM" id="SSF50156">
    <property type="entry name" value="PDZ domain-like"/>
    <property type="match status" value="1"/>
</dbReference>
<dbReference type="SMART" id="SM00228">
    <property type="entry name" value="PDZ"/>
    <property type="match status" value="1"/>
</dbReference>
<evidence type="ECO:0000259" key="3">
    <source>
        <dbReference type="PROSITE" id="PS50106"/>
    </source>
</evidence>
<dbReference type="PROSITE" id="PS50106">
    <property type="entry name" value="PDZ"/>
    <property type="match status" value="1"/>
</dbReference>
<dbReference type="InterPro" id="IPR036034">
    <property type="entry name" value="PDZ_sf"/>
</dbReference>
<dbReference type="PANTHER" id="PTHR43343">
    <property type="entry name" value="PEPTIDASE S12"/>
    <property type="match status" value="1"/>
</dbReference>
<protein>
    <submittedName>
        <fullName evidence="4">S1-C subfamily serine protease</fullName>
    </submittedName>
</protein>
<dbReference type="InterPro" id="IPR051201">
    <property type="entry name" value="Chloro_Bact_Ser_Proteases"/>
</dbReference>
<name>A0A7W3N377_9ACTN</name>
<dbReference type="GO" id="GO:0004252">
    <property type="term" value="F:serine-type endopeptidase activity"/>
    <property type="evidence" value="ECO:0007669"/>
    <property type="project" value="InterPro"/>
</dbReference>
<dbReference type="Pfam" id="PF17820">
    <property type="entry name" value="PDZ_6"/>
    <property type="match status" value="1"/>
</dbReference>
<dbReference type="SUPFAM" id="SSF50494">
    <property type="entry name" value="Trypsin-like serine proteases"/>
    <property type="match status" value="1"/>
</dbReference>
<dbReference type="PANTHER" id="PTHR43343:SF3">
    <property type="entry name" value="PROTEASE DO-LIKE 8, CHLOROPLASTIC"/>
    <property type="match status" value="1"/>
</dbReference>
<dbReference type="InterPro" id="IPR041489">
    <property type="entry name" value="PDZ_6"/>
</dbReference>
<comment type="caution">
    <text evidence="4">The sequence shown here is derived from an EMBL/GenBank/DDBJ whole genome shotgun (WGS) entry which is preliminary data.</text>
</comment>
<accession>A0A7W3N377</accession>
<keyword evidence="2" id="KW-0378">Hydrolase</keyword>
<feature type="domain" description="PDZ" evidence="3">
    <location>
        <begin position="251"/>
        <end position="312"/>
    </location>
</feature>
<dbReference type="InterPro" id="IPR001478">
    <property type="entry name" value="PDZ"/>
</dbReference>
<dbReference type="Gene3D" id="2.30.42.10">
    <property type="match status" value="1"/>
</dbReference>
<dbReference type="Gene3D" id="2.40.10.120">
    <property type="match status" value="1"/>
</dbReference>
<dbReference type="PROSITE" id="PS51257">
    <property type="entry name" value="PROKAR_LIPOPROTEIN"/>
    <property type="match status" value="1"/>
</dbReference>
<dbReference type="PRINTS" id="PR00834">
    <property type="entry name" value="PROTEASES2C"/>
</dbReference>
<gene>
    <name evidence="4" type="ORF">HNR21_005625</name>
</gene>